<feature type="region of interest" description="Disordered" evidence="1">
    <location>
        <begin position="76"/>
        <end position="117"/>
    </location>
</feature>
<feature type="compositionally biased region" description="Basic and acidic residues" evidence="1">
    <location>
        <begin position="91"/>
        <end position="117"/>
    </location>
</feature>
<name>A0A2N9H2L9_FAGSY</name>
<feature type="region of interest" description="Disordered" evidence="1">
    <location>
        <begin position="31"/>
        <end position="58"/>
    </location>
</feature>
<protein>
    <submittedName>
        <fullName evidence="2">Uncharacterized protein</fullName>
    </submittedName>
</protein>
<sequence>MVTPWRRWWRCGGDDGDLAKDLARSHQIRRDLARSGEISPDPAGSHKSGNQLLGTAKTQDRRWRLDFLGTAKTQDTVEIGPPWHGKNPRYGGDRRWRSETEKKMREGEGEGDGGREE</sequence>
<reference evidence="2" key="1">
    <citation type="submission" date="2018-02" db="EMBL/GenBank/DDBJ databases">
        <authorList>
            <person name="Cohen D.B."/>
            <person name="Kent A.D."/>
        </authorList>
    </citation>
    <scope>NUCLEOTIDE SEQUENCE</scope>
</reference>
<evidence type="ECO:0000256" key="1">
    <source>
        <dbReference type="SAM" id="MobiDB-lite"/>
    </source>
</evidence>
<organism evidence="2">
    <name type="scientific">Fagus sylvatica</name>
    <name type="common">Beechnut</name>
    <dbReference type="NCBI Taxonomy" id="28930"/>
    <lineage>
        <taxon>Eukaryota</taxon>
        <taxon>Viridiplantae</taxon>
        <taxon>Streptophyta</taxon>
        <taxon>Embryophyta</taxon>
        <taxon>Tracheophyta</taxon>
        <taxon>Spermatophyta</taxon>
        <taxon>Magnoliopsida</taxon>
        <taxon>eudicotyledons</taxon>
        <taxon>Gunneridae</taxon>
        <taxon>Pentapetalae</taxon>
        <taxon>rosids</taxon>
        <taxon>fabids</taxon>
        <taxon>Fagales</taxon>
        <taxon>Fagaceae</taxon>
        <taxon>Fagus</taxon>
    </lineage>
</organism>
<accession>A0A2N9H2L9</accession>
<dbReference type="AlphaFoldDB" id="A0A2N9H2L9"/>
<gene>
    <name evidence="2" type="ORF">FSB_LOCUS33771</name>
</gene>
<feature type="compositionally biased region" description="Polar residues" evidence="1">
    <location>
        <begin position="47"/>
        <end position="57"/>
    </location>
</feature>
<dbReference type="EMBL" id="OIVN01002715">
    <property type="protein sequence ID" value="SPD05889.1"/>
    <property type="molecule type" value="Genomic_DNA"/>
</dbReference>
<evidence type="ECO:0000313" key="2">
    <source>
        <dbReference type="EMBL" id="SPD05889.1"/>
    </source>
</evidence>
<proteinExistence type="predicted"/>